<name>A0ABU9BXY9_9BURK</name>
<dbReference type="Pfam" id="PF00990">
    <property type="entry name" value="GGDEF"/>
    <property type="match status" value="1"/>
</dbReference>
<dbReference type="Gene3D" id="3.30.70.270">
    <property type="match status" value="1"/>
</dbReference>
<gene>
    <name evidence="5" type="ORF">AACH06_24375</name>
</gene>
<dbReference type="GO" id="GO:0052621">
    <property type="term" value="F:diguanylate cyclase activity"/>
    <property type="evidence" value="ECO:0007669"/>
    <property type="project" value="UniProtKB-EC"/>
</dbReference>
<reference evidence="5 6" key="1">
    <citation type="submission" date="2024-04" db="EMBL/GenBank/DDBJ databases">
        <title>Novel species of the genus Ideonella isolated from streams.</title>
        <authorList>
            <person name="Lu H."/>
        </authorList>
    </citation>
    <scope>NUCLEOTIDE SEQUENCE [LARGE SCALE GENOMIC DNA]</scope>
    <source>
        <strain evidence="5 6">DXS29W</strain>
    </source>
</reference>
<proteinExistence type="predicted"/>
<dbReference type="InterPro" id="IPR019734">
    <property type="entry name" value="TPR_rpt"/>
</dbReference>
<keyword evidence="6" id="KW-1185">Reference proteome</keyword>
<dbReference type="InterPro" id="IPR043128">
    <property type="entry name" value="Rev_trsase/Diguanyl_cyclase"/>
</dbReference>
<accession>A0ABU9BXY9</accession>
<evidence type="ECO:0000313" key="5">
    <source>
        <dbReference type="EMBL" id="MEK8033974.1"/>
    </source>
</evidence>
<keyword evidence="5" id="KW-0808">Transferase</keyword>
<dbReference type="InterPro" id="IPR050469">
    <property type="entry name" value="Diguanylate_Cyclase"/>
</dbReference>
<dbReference type="PANTHER" id="PTHR45138:SF24">
    <property type="entry name" value="DIGUANYLATE CYCLASE DGCC-RELATED"/>
    <property type="match status" value="1"/>
</dbReference>
<dbReference type="Proteomes" id="UP001371218">
    <property type="component" value="Unassembled WGS sequence"/>
</dbReference>
<dbReference type="SMART" id="SM00267">
    <property type="entry name" value="GGDEF"/>
    <property type="match status" value="1"/>
</dbReference>
<evidence type="ECO:0000259" key="4">
    <source>
        <dbReference type="PROSITE" id="PS50887"/>
    </source>
</evidence>
<dbReference type="EMBL" id="JBBUTG010000023">
    <property type="protein sequence ID" value="MEK8033974.1"/>
    <property type="molecule type" value="Genomic_DNA"/>
</dbReference>
<dbReference type="Gene3D" id="1.25.40.10">
    <property type="entry name" value="Tetratricopeptide repeat domain"/>
    <property type="match status" value="2"/>
</dbReference>
<dbReference type="NCBIfam" id="TIGR00254">
    <property type="entry name" value="GGDEF"/>
    <property type="match status" value="1"/>
</dbReference>
<dbReference type="PANTHER" id="PTHR45138">
    <property type="entry name" value="REGULATORY COMPONENTS OF SENSORY TRANSDUCTION SYSTEM"/>
    <property type="match status" value="1"/>
</dbReference>
<sequence length="573" mass="63047">MAAAEDDPLPPMPRSKKSMLEAARTAIEDARAARVAGEHRAGVAHAQRALGWAQEAGHQGLCAAALSVLALNEYRLGDCGSAVSHCQQALPLLRRTKDAAERTQVLCTLVMAHNEMGLRTDALNYATQAIESARQANDPSLMSWALNRAGLTYEELGDPRRGEPLMAHALEIAREVQGHEEMFSALNNLCSNLLHACKLQEGEQRTASLERAIAYGMEALGLAEASGNAHREAVTLSNLANAHVMLGDFDRAEPYIDRQEALATANGYRSMLLLASLNRAELARYRGQWSESAQRYEQVLAEADETDNHDALLEIHQGLYAAYKQLGDFKTALHHLETVLPLEREHLRQRADRQAQLLLNRIEIENMQAAADRARTEADAQRLRATELESENRRLADRAVELGRHAMEDQLTGLANRRRVEHELPQQLEAARLRQTPLCLAAIDLDHFKQVNDHWGHAVGDDVLRAVAQLLVAHTRGTDLVARLGGEEFIVVLGGTPLAMAREVCERLRQAVASHDWQPLGAGLKVTISVGLCAAEAASSMRDLMERADALLYAAKRGGRNRVESRYESQPAG</sequence>
<evidence type="ECO:0000256" key="1">
    <source>
        <dbReference type="ARBA" id="ARBA00012528"/>
    </source>
</evidence>
<evidence type="ECO:0000256" key="2">
    <source>
        <dbReference type="SAM" id="Coils"/>
    </source>
</evidence>
<dbReference type="SUPFAM" id="SSF55073">
    <property type="entry name" value="Nucleotide cyclase"/>
    <property type="match status" value="1"/>
</dbReference>
<dbReference type="SUPFAM" id="SSF48452">
    <property type="entry name" value="TPR-like"/>
    <property type="match status" value="2"/>
</dbReference>
<feature type="region of interest" description="Disordered" evidence="3">
    <location>
        <begin position="1"/>
        <end position="21"/>
    </location>
</feature>
<dbReference type="InterPro" id="IPR011990">
    <property type="entry name" value="TPR-like_helical_dom_sf"/>
</dbReference>
<comment type="caution">
    <text evidence="5">The sequence shown here is derived from an EMBL/GenBank/DDBJ whole genome shotgun (WGS) entry which is preliminary data.</text>
</comment>
<protein>
    <recommendedName>
        <fullName evidence="1">diguanylate cyclase</fullName>
        <ecNumber evidence="1">2.7.7.65</ecNumber>
    </recommendedName>
</protein>
<dbReference type="PROSITE" id="PS50887">
    <property type="entry name" value="GGDEF"/>
    <property type="match status" value="1"/>
</dbReference>
<dbReference type="RefSeq" id="WP_341428396.1">
    <property type="nucleotide sequence ID" value="NZ_JBBUTG010000023.1"/>
</dbReference>
<keyword evidence="5" id="KW-0548">Nucleotidyltransferase</keyword>
<dbReference type="Pfam" id="PF13176">
    <property type="entry name" value="TPR_7"/>
    <property type="match status" value="1"/>
</dbReference>
<dbReference type="CDD" id="cd01949">
    <property type="entry name" value="GGDEF"/>
    <property type="match status" value="1"/>
</dbReference>
<dbReference type="SMART" id="SM00028">
    <property type="entry name" value="TPR"/>
    <property type="match status" value="6"/>
</dbReference>
<dbReference type="InterPro" id="IPR029787">
    <property type="entry name" value="Nucleotide_cyclase"/>
</dbReference>
<feature type="domain" description="GGDEF" evidence="4">
    <location>
        <begin position="436"/>
        <end position="568"/>
    </location>
</feature>
<evidence type="ECO:0000256" key="3">
    <source>
        <dbReference type="SAM" id="MobiDB-lite"/>
    </source>
</evidence>
<keyword evidence="2" id="KW-0175">Coiled coil</keyword>
<organism evidence="5 6">
    <name type="scientific">Ideonella lacteola</name>
    <dbReference type="NCBI Taxonomy" id="2984193"/>
    <lineage>
        <taxon>Bacteria</taxon>
        <taxon>Pseudomonadati</taxon>
        <taxon>Pseudomonadota</taxon>
        <taxon>Betaproteobacteria</taxon>
        <taxon>Burkholderiales</taxon>
        <taxon>Sphaerotilaceae</taxon>
        <taxon>Ideonella</taxon>
    </lineage>
</organism>
<feature type="coiled-coil region" evidence="2">
    <location>
        <begin position="359"/>
        <end position="398"/>
    </location>
</feature>
<evidence type="ECO:0000313" key="6">
    <source>
        <dbReference type="Proteomes" id="UP001371218"/>
    </source>
</evidence>
<dbReference type="EC" id="2.7.7.65" evidence="1"/>
<dbReference type="InterPro" id="IPR000160">
    <property type="entry name" value="GGDEF_dom"/>
</dbReference>